<dbReference type="AlphaFoldDB" id="A0A9W8SAD6"/>
<feature type="region of interest" description="Disordered" evidence="1">
    <location>
        <begin position="166"/>
        <end position="275"/>
    </location>
</feature>
<sequence length="314" mass="33667">MCRESITIAQCAPHSPPVLTFNCGKMHMVAQDRTVCDGAHGTCVCFFGTCGSVVRDVTTSGIDLADITKVRCASCTVREDAVGDRRNGKDILESVLLQRPAVGKSDLEKHAAQLTELWRNKSGCPYHAKGLTKTSNVTGSEFELAGHEASPKADAQHVVESNITESVTTEPELVQPASPKPEFAEASTTEPEPETTEPEPVVTEPTMAEPATTVDEWTTGTAPPSDHGDEQACEPSSETDIKNGLECEVGLSTSRWASPKSPEGSTKEAPVVSEPRRVPTVHFMFDPNNAEKLREATQKFATLKSSFLVGRSAA</sequence>
<organism evidence="2 3">
    <name type="scientific">Fusarium torreyae</name>
    <dbReference type="NCBI Taxonomy" id="1237075"/>
    <lineage>
        <taxon>Eukaryota</taxon>
        <taxon>Fungi</taxon>
        <taxon>Dikarya</taxon>
        <taxon>Ascomycota</taxon>
        <taxon>Pezizomycotina</taxon>
        <taxon>Sordariomycetes</taxon>
        <taxon>Hypocreomycetidae</taxon>
        <taxon>Hypocreales</taxon>
        <taxon>Nectriaceae</taxon>
        <taxon>Fusarium</taxon>
    </lineage>
</organism>
<dbReference type="EMBL" id="JAOQAZ010000004">
    <property type="protein sequence ID" value="KAJ4267511.1"/>
    <property type="molecule type" value="Genomic_DNA"/>
</dbReference>
<evidence type="ECO:0000256" key="1">
    <source>
        <dbReference type="SAM" id="MobiDB-lite"/>
    </source>
</evidence>
<proteinExistence type="predicted"/>
<protein>
    <submittedName>
        <fullName evidence="2">Uncharacterized protein</fullName>
    </submittedName>
</protein>
<gene>
    <name evidence="2" type="ORF">NW762_003618</name>
</gene>
<comment type="caution">
    <text evidence="2">The sequence shown here is derived from an EMBL/GenBank/DDBJ whole genome shotgun (WGS) entry which is preliminary data.</text>
</comment>
<dbReference type="Proteomes" id="UP001152049">
    <property type="component" value="Unassembled WGS sequence"/>
</dbReference>
<accession>A0A9W8SAD6</accession>
<keyword evidence="3" id="KW-1185">Reference proteome</keyword>
<evidence type="ECO:0000313" key="3">
    <source>
        <dbReference type="Proteomes" id="UP001152049"/>
    </source>
</evidence>
<evidence type="ECO:0000313" key="2">
    <source>
        <dbReference type="EMBL" id="KAJ4267511.1"/>
    </source>
</evidence>
<reference evidence="2" key="1">
    <citation type="submission" date="2022-09" db="EMBL/GenBank/DDBJ databases">
        <title>Fusarium specimens isolated from Avocado Roots.</title>
        <authorList>
            <person name="Stajich J."/>
            <person name="Roper C."/>
            <person name="Heimlech-Rivalta G."/>
        </authorList>
    </citation>
    <scope>NUCLEOTIDE SEQUENCE</scope>
    <source>
        <strain evidence="2">CF00136</strain>
    </source>
</reference>
<dbReference type="OrthoDB" id="5072071at2759"/>
<name>A0A9W8SAD6_9HYPO</name>